<feature type="region of interest" description="Disordered" evidence="1">
    <location>
        <begin position="247"/>
        <end position="282"/>
    </location>
</feature>
<feature type="compositionally biased region" description="Basic and acidic residues" evidence="1">
    <location>
        <begin position="195"/>
        <end position="206"/>
    </location>
</feature>
<evidence type="ECO:0000256" key="1">
    <source>
        <dbReference type="SAM" id="MobiDB-lite"/>
    </source>
</evidence>
<feature type="region of interest" description="Disordered" evidence="1">
    <location>
        <begin position="395"/>
        <end position="416"/>
    </location>
</feature>
<accession>Q8FM14</accession>
<dbReference type="STRING" id="196164.gene:10743141"/>
<dbReference type="AlphaFoldDB" id="Q8FM14"/>
<organism evidence="2 3">
    <name type="scientific">Corynebacterium efficiens (strain DSM 44549 / YS-314 / AJ 12310 / JCM 11189 / NBRC 100395)</name>
    <dbReference type="NCBI Taxonomy" id="196164"/>
    <lineage>
        <taxon>Bacteria</taxon>
        <taxon>Bacillati</taxon>
        <taxon>Actinomycetota</taxon>
        <taxon>Actinomycetes</taxon>
        <taxon>Mycobacteriales</taxon>
        <taxon>Corynebacteriaceae</taxon>
        <taxon>Corynebacterium</taxon>
    </lineage>
</organism>
<evidence type="ECO:0000313" key="2">
    <source>
        <dbReference type="EMBL" id="BAC19503.1"/>
    </source>
</evidence>
<protein>
    <submittedName>
        <fullName evidence="2">Uncharacterized protein</fullName>
    </submittedName>
</protein>
<reference evidence="2 3" key="1">
    <citation type="journal article" date="2003" name="Genome Res.">
        <title>Comparative complete genome sequence analysis of the amino acid replacements responsible for the thermostability of Corynebacterium efficiens.</title>
        <authorList>
            <person name="Nishio Y."/>
            <person name="Nakamura Y."/>
            <person name="Kawarabayasi Y."/>
            <person name="Usuda Y."/>
            <person name="Kimura E."/>
            <person name="Sugimoto S."/>
            <person name="Matsui K."/>
            <person name="Yamagishi A."/>
            <person name="Kikuchi H."/>
            <person name="Ikeo K."/>
            <person name="Gojobori T."/>
        </authorList>
    </citation>
    <scope>NUCLEOTIDE SEQUENCE [LARGE SCALE GENOMIC DNA]</scope>
    <source>
        <strain evidence="3">DSM 44549 / YS-314 / AJ 12310 / JCM 11189 / NBRC 100395</strain>
    </source>
</reference>
<dbReference type="Proteomes" id="UP000001409">
    <property type="component" value="Chromosome"/>
</dbReference>
<keyword evidence="3" id="KW-1185">Reference proteome</keyword>
<feature type="region of interest" description="Disordered" evidence="1">
    <location>
        <begin position="175"/>
        <end position="210"/>
    </location>
</feature>
<dbReference type="HOGENOM" id="CLU_628088_0_0_11"/>
<name>Q8FM14_COREF</name>
<feature type="compositionally biased region" description="Pro residues" evidence="1">
    <location>
        <begin position="1"/>
        <end position="22"/>
    </location>
</feature>
<proteinExistence type="predicted"/>
<evidence type="ECO:0000313" key="3">
    <source>
        <dbReference type="Proteomes" id="UP000001409"/>
    </source>
</evidence>
<dbReference type="KEGG" id="cef:CE2694"/>
<dbReference type="EMBL" id="BA000035">
    <property type="protein sequence ID" value="BAC19503.1"/>
    <property type="molecule type" value="Genomic_DNA"/>
</dbReference>
<feature type="region of interest" description="Disordered" evidence="1">
    <location>
        <begin position="1"/>
        <end position="90"/>
    </location>
</feature>
<sequence length="436" mass="48124">MSTSPSPPPSGPVDLPPQPPHRPTAGARTRTGCIQLQGMGHGVPPPGHHPSAALHQVENQRHHAQGEGIGPEDAHPQHPSGPRRQIRGRQDRFRGQYVPVAGGPLPHAATVTSQTHLPHLQVAFPVPPAFHFLHGLRPPGIGDGRQVPPGWLVRHPTDGVHQIPPRRHRLRAYPLGQGRQGDQSPHAAPGVLEGRGVDKQETPPTRHRDHHVRIRRGHHLHLRGQDGADLRHPVRIRADHHHPGCTQVRRERRIRSQPRQFREPHRQGTEFTGQEPFPDAQQLRNPDRVILRLFLIFYVYEFLGPGAHAGTHPAGHLTGMDQQDHIGSGAHRGPVGVHHPRPGHRHPDRCIHRAHPDAGRPGQFIQHLTHGHSGHITEGTPLGPCRGRPEVLRHIHHGLSPNDSGHTPDPPPSHRTFPTCATAAGRMPGGCRHRIR</sequence>